<keyword evidence="2" id="KW-0472">Membrane</keyword>
<keyword evidence="2" id="KW-0812">Transmembrane</keyword>
<reference evidence="3" key="2">
    <citation type="journal article" date="2021" name="Sci. Rep.">
        <title>The distribution of antibiotic resistance genes in chicken gut microbiota commensals.</title>
        <authorList>
            <person name="Juricova H."/>
            <person name="Matiasovicova J."/>
            <person name="Kubasova T."/>
            <person name="Cejkova D."/>
            <person name="Rychlik I."/>
        </authorList>
    </citation>
    <scope>NUCLEOTIDE SEQUENCE</scope>
    <source>
        <strain evidence="3">An836</strain>
    </source>
</reference>
<proteinExistence type="predicted"/>
<protein>
    <submittedName>
        <fullName evidence="3">Uncharacterized protein</fullName>
    </submittedName>
</protein>
<feature type="transmembrane region" description="Helical" evidence="2">
    <location>
        <begin position="56"/>
        <end position="77"/>
    </location>
</feature>
<feature type="transmembrane region" description="Helical" evidence="2">
    <location>
        <begin position="89"/>
        <end position="110"/>
    </location>
</feature>
<feature type="transmembrane region" description="Helical" evidence="2">
    <location>
        <begin position="122"/>
        <end position="148"/>
    </location>
</feature>
<keyword evidence="2" id="KW-1133">Transmembrane helix</keyword>
<organism evidence="3 4">
    <name type="scientific">Bifidobacterium pullorum subsp. saeculare</name>
    <dbReference type="NCBI Taxonomy" id="78257"/>
    <lineage>
        <taxon>Bacteria</taxon>
        <taxon>Bacillati</taxon>
        <taxon>Actinomycetota</taxon>
        <taxon>Actinomycetes</taxon>
        <taxon>Bifidobacteriales</taxon>
        <taxon>Bifidobacteriaceae</taxon>
        <taxon>Bifidobacterium</taxon>
    </lineage>
</organism>
<evidence type="ECO:0000313" key="4">
    <source>
        <dbReference type="Proteomes" id="UP000718821"/>
    </source>
</evidence>
<keyword evidence="4" id="KW-1185">Reference proteome</keyword>
<dbReference type="Proteomes" id="UP000718821">
    <property type="component" value="Unassembled WGS sequence"/>
</dbReference>
<name>A0A938WYJ8_9BIFI</name>
<reference evidence="3" key="1">
    <citation type="submission" date="2020-08" db="EMBL/GenBank/DDBJ databases">
        <authorList>
            <person name="Cejkova D."/>
            <person name="Kubasova T."/>
            <person name="Jahodarova E."/>
            <person name="Rychlik I."/>
        </authorList>
    </citation>
    <scope>NUCLEOTIDE SEQUENCE</scope>
    <source>
        <strain evidence="3">An836</strain>
    </source>
</reference>
<sequence length="289" mass="29776">MSDDDDFFDGEAFGGYDDGDDGTISSRRVRRERRRAEAARRRGDVLGAKGRRLGHVASAVGVLAMLAGLASAIHEIAPGAIGVLKPVPGRWIALTAGVLVVLTIVLIAVARHHTPWQTSRTSVGTGGIVALLAAVLLLVVGVAVGILFPQGIVKEAVRDDAPISSTQEMKAGLEAAGGPCAGGWTDIPTSGYPGIASASACMDTTDAYAVFDSPAAAAMGQGLVRGQIVGLLDDHADKLPAGTEWRLLSGKEWMAFGPRQTMEKLQRAWGGTLATIDVDGSADAGAAAQ</sequence>
<dbReference type="AlphaFoldDB" id="A0A938WYJ8"/>
<feature type="region of interest" description="Disordered" evidence="1">
    <location>
        <begin position="1"/>
        <end position="30"/>
    </location>
</feature>
<accession>A0A938WYJ8</accession>
<dbReference type="RefSeq" id="WP_204469546.1">
    <property type="nucleotide sequence ID" value="NZ_JACLYU010000019.1"/>
</dbReference>
<evidence type="ECO:0000256" key="1">
    <source>
        <dbReference type="SAM" id="MobiDB-lite"/>
    </source>
</evidence>
<evidence type="ECO:0000256" key="2">
    <source>
        <dbReference type="SAM" id="Phobius"/>
    </source>
</evidence>
<gene>
    <name evidence="3" type="ORF">H7U32_07970</name>
</gene>
<comment type="caution">
    <text evidence="3">The sequence shown here is derived from an EMBL/GenBank/DDBJ whole genome shotgun (WGS) entry which is preliminary data.</text>
</comment>
<dbReference type="EMBL" id="JACLYU010000019">
    <property type="protein sequence ID" value="MBM6700226.1"/>
    <property type="molecule type" value="Genomic_DNA"/>
</dbReference>
<evidence type="ECO:0000313" key="3">
    <source>
        <dbReference type="EMBL" id="MBM6700226.1"/>
    </source>
</evidence>